<dbReference type="AlphaFoldDB" id="A0AAU8K8C3"/>
<feature type="domain" description="DUF6603" evidence="1">
    <location>
        <begin position="4"/>
        <end position="35"/>
    </location>
</feature>
<dbReference type="EMBL" id="CP159873">
    <property type="protein sequence ID" value="XCM84306.1"/>
    <property type="molecule type" value="Genomic_DNA"/>
</dbReference>
<dbReference type="InterPro" id="IPR046538">
    <property type="entry name" value="DUF6603"/>
</dbReference>
<evidence type="ECO:0000259" key="1">
    <source>
        <dbReference type="Pfam" id="PF20248"/>
    </source>
</evidence>
<dbReference type="Pfam" id="PF20248">
    <property type="entry name" value="DUF6603"/>
    <property type="match status" value="1"/>
</dbReference>
<evidence type="ECO:0000313" key="2">
    <source>
        <dbReference type="EMBL" id="XCM84306.1"/>
    </source>
</evidence>
<dbReference type="RefSeq" id="WP_354645239.1">
    <property type="nucleotide sequence ID" value="NZ_CP159873.1"/>
</dbReference>
<protein>
    <submittedName>
        <fullName evidence="2">DUF6603 domain-containing protein</fullName>
    </submittedName>
</protein>
<keyword evidence="2" id="KW-0614">Plasmid</keyword>
<organism evidence="2">
    <name type="scientific">Kitasatospora camelliae</name>
    <dbReference type="NCBI Taxonomy" id="3156397"/>
    <lineage>
        <taxon>Bacteria</taxon>
        <taxon>Bacillati</taxon>
        <taxon>Actinomycetota</taxon>
        <taxon>Actinomycetes</taxon>
        <taxon>Kitasatosporales</taxon>
        <taxon>Streptomycetaceae</taxon>
        <taxon>Kitasatospora</taxon>
    </lineage>
</organism>
<geneLocation type="plasmid" evidence="2">
    <name>punmamed1</name>
</geneLocation>
<proteinExistence type="predicted"/>
<accession>A0AAU8K8C3</accession>
<gene>
    <name evidence="2" type="ORF">ABWK59_35710</name>
</gene>
<dbReference type="KEGG" id="kcm:ABWK59_35710"/>
<name>A0AAU8K8C3_9ACTN</name>
<reference evidence="2" key="1">
    <citation type="submission" date="2024-06" db="EMBL/GenBank/DDBJ databases">
        <title>The genome sequences of Kitasatospora sp. strain HUAS MG31.</title>
        <authorList>
            <person name="Mo P."/>
        </authorList>
    </citation>
    <scope>NUCLEOTIDE SEQUENCE</scope>
    <source>
        <strain evidence="2">HUAS MG31</strain>
        <plasmid evidence="2">punmamed1</plasmid>
    </source>
</reference>
<sequence length="39" mass="4241">MHKSREFSAAAQLVDSYVIDPSCVLTGGFAFYAWTGNSL</sequence>